<dbReference type="SUPFAM" id="SSF53756">
    <property type="entry name" value="UDP-Glycosyltransferase/glycogen phosphorylase"/>
    <property type="match status" value="1"/>
</dbReference>
<dbReference type="EMBL" id="ATGI01000013">
    <property type="protein sequence ID" value="EPF75561.1"/>
    <property type="molecule type" value="Genomic_DNA"/>
</dbReference>
<dbReference type="PATRIC" id="fig|421052.3.peg.1200"/>
<proteinExistence type="predicted"/>
<reference evidence="4 5" key="1">
    <citation type="submission" date="2013-06" db="EMBL/GenBank/DDBJ databases">
        <title>The Genome Sequence of Acinetobacter rudis CIP 110305.</title>
        <authorList>
            <consortium name="The Broad Institute Genome Sequencing Platform"/>
            <consortium name="The Broad Institute Genome Sequencing Center for Infectious Disease"/>
            <person name="Cerqueira G."/>
            <person name="Feldgarden M."/>
            <person name="Courvalin P."/>
            <person name="Perichon B."/>
            <person name="Grillot-Courvalin C."/>
            <person name="Clermont D."/>
            <person name="Rocha E."/>
            <person name="Yoon E.-J."/>
            <person name="Nemec A."/>
            <person name="Young S.K."/>
            <person name="Zeng Q."/>
            <person name="Gargeya S."/>
            <person name="Fitzgerald M."/>
            <person name="Abouelleil A."/>
            <person name="Alvarado L."/>
            <person name="Berlin A.M."/>
            <person name="Chapman S.B."/>
            <person name="Dewar J."/>
            <person name="Goldberg J."/>
            <person name="Griggs A."/>
            <person name="Gujja S."/>
            <person name="Hansen M."/>
            <person name="Howarth C."/>
            <person name="Imamovic A."/>
            <person name="Larimer J."/>
            <person name="McCowan C."/>
            <person name="Murphy C."/>
            <person name="Pearson M."/>
            <person name="Priest M."/>
            <person name="Roberts A."/>
            <person name="Saif S."/>
            <person name="Shea T."/>
            <person name="Sykes S."/>
            <person name="Wortman J."/>
            <person name="Nusbaum C."/>
            <person name="Birren B."/>
        </authorList>
    </citation>
    <scope>NUCLEOTIDE SEQUENCE [LARGE SCALE GENOMIC DNA]</scope>
    <source>
        <strain evidence="4 5">CIP 110305</strain>
    </source>
</reference>
<dbReference type="eggNOG" id="COG0438">
    <property type="taxonomic scope" value="Bacteria"/>
</dbReference>
<accession>S3P9N3</accession>
<protein>
    <recommendedName>
        <fullName evidence="3">Glycosyl transferase family 1 domain-containing protein</fullName>
    </recommendedName>
</protein>
<name>S3P9N3_9GAMM</name>
<dbReference type="GO" id="GO:1901135">
    <property type="term" value="P:carbohydrate derivative metabolic process"/>
    <property type="evidence" value="ECO:0007669"/>
    <property type="project" value="UniProtKB-ARBA"/>
</dbReference>
<dbReference type="PANTHER" id="PTHR12526:SF629">
    <property type="entry name" value="TEICHURONIC ACID BIOSYNTHESIS GLYCOSYLTRANSFERASE TUAH-RELATED"/>
    <property type="match status" value="1"/>
</dbReference>
<gene>
    <name evidence="4" type="ORF">F945_01226</name>
</gene>
<comment type="caution">
    <text evidence="4">The sequence shown here is derived from an EMBL/GenBank/DDBJ whole genome shotgun (WGS) entry which is preliminary data.</text>
</comment>
<dbReference type="RefSeq" id="WP_016655638.1">
    <property type="nucleotide sequence ID" value="NZ_KE340352.1"/>
</dbReference>
<sequence length="502" mass="58847">MKKIYFLNVDFGIKLTGIERSSLKRAFLFKNYLNILPVFITSKLNVNLQKNIQHLKKIGWMPQKCQVVNVYEHLRYHDSNDKSSSPQFLSLNVDDFEVVEMNEKHQRFRSKSGNFSMYVVWHDVEKRNINYINFYFKSKKIKCELYENNRLYVSQYFDENFYINYEDIYDFQGKVVLKRIYSLKTHLIERIEHYKNSKLYTIYKSEQELTLKWMDSYSIEKKSILIIDKNRFWSLAASQRRPQCKVISVLHSNHLCESEIHNIETGTLNSNYSALLNEFHQVDTIITLTPQQKVDIETRFKNKNNIVTIPHSVDILPEEIEFKQRNLNKIVAMCRLAPEKQVVDMVLMMSELVKDHPEMKLHIYGDGGEKNKIIEKINELKLQENITLEGYVDDISLAYQDAIFSLLTSRCEGFSLAILESLTFGVPAASYDIPYGPASMIQDEVNGILVELGDYKGMAKKISNILVDESKLKEMSLQAYKSTDRYLEHNVAKEWGKLIFSE</sequence>
<dbReference type="STRING" id="632955.GCA_000829675_00082"/>
<evidence type="ECO:0000259" key="3">
    <source>
        <dbReference type="Pfam" id="PF00534"/>
    </source>
</evidence>
<dbReference type="PANTHER" id="PTHR12526">
    <property type="entry name" value="GLYCOSYLTRANSFERASE"/>
    <property type="match status" value="1"/>
</dbReference>
<evidence type="ECO:0000313" key="4">
    <source>
        <dbReference type="EMBL" id="EPF75561.1"/>
    </source>
</evidence>
<keyword evidence="2" id="KW-0808">Transferase</keyword>
<keyword evidence="5" id="KW-1185">Reference proteome</keyword>
<dbReference type="AlphaFoldDB" id="S3P9N3"/>
<organism evidence="4 5">
    <name type="scientific">Acinetobacter rudis CIP 110305</name>
    <dbReference type="NCBI Taxonomy" id="421052"/>
    <lineage>
        <taxon>Bacteria</taxon>
        <taxon>Pseudomonadati</taxon>
        <taxon>Pseudomonadota</taxon>
        <taxon>Gammaproteobacteria</taxon>
        <taxon>Moraxellales</taxon>
        <taxon>Moraxellaceae</taxon>
        <taxon>Acinetobacter</taxon>
    </lineage>
</organism>
<dbReference type="HOGENOM" id="CLU_009583_21_0_6"/>
<dbReference type="Proteomes" id="UP000014568">
    <property type="component" value="Unassembled WGS sequence"/>
</dbReference>
<dbReference type="GO" id="GO:0016757">
    <property type="term" value="F:glycosyltransferase activity"/>
    <property type="evidence" value="ECO:0007669"/>
    <property type="project" value="UniProtKB-KW"/>
</dbReference>
<evidence type="ECO:0000256" key="2">
    <source>
        <dbReference type="ARBA" id="ARBA00022679"/>
    </source>
</evidence>
<feature type="domain" description="Glycosyl transferase family 1" evidence="3">
    <location>
        <begin position="323"/>
        <end position="481"/>
    </location>
</feature>
<dbReference type="Gene3D" id="3.40.50.2000">
    <property type="entry name" value="Glycogen Phosphorylase B"/>
    <property type="match status" value="2"/>
</dbReference>
<evidence type="ECO:0000313" key="5">
    <source>
        <dbReference type="Proteomes" id="UP000014568"/>
    </source>
</evidence>
<evidence type="ECO:0000256" key="1">
    <source>
        <dbReference type="ARBA" id="ARBA00022676"/>
    </source>
</evidence>
<dbReference type="Pfam" id="PF00534">
    <property type="entry name" value="Glycos_transf_1"/>
    <property type="match status" value="1"/>
</dbReference>
<keyword evidence="1" id="KW-0328">Glycosyltransferase</keyword>
<dbReference type="InterPro" id="IPR001296">
    <property type="entry name" value="Glyco_trans_1"/>
</dbReference>